<feature type="compositionally biased region" description="Pro residues" evidence="1">
    <location>
        <begin position="140"/>
        <end position="154"/>
    </location>
</feature>
<feature type="compositionally biased region" description="Basic and acidic residues" evidence="1">
    <location>
        <begin position="65"/>
        <end position="82"/>
    </location>
</feature>
<comment type="caution">
    <text evidence="2">The sequence shown here is derived from an EMBL/GenBank/DDBJ whole genome shotgun (WGS) entry which is preliminary data.</text>
</comment>
<dbReference type="EMBL" id="BAAAUX010000020">
    <property type="protein sequence ID" value="GAA2809122.1"/>
    <property type="molecule type" value="Genomic_DNA"/>
</dbReference>
<dbReference type="Proteomes" id="UP001500979">
    <property type="component" value="Unassembled WGS sequence"/>
</dbReference>
<evidence type="ECO:0008006" key="4">
    <source>
        <dbReference type="Google" id="ProtNLM"/>
    </source>
</evidence>
<keyword evidence="3" id="KW-1185">Reference proteome</keyword>
<evidence type="ECO:0000313" key="3">
    <source>
        <dbReference type="Proteomes" id="UP001500979"/>
    </source>
</evidence>
<gene>
    <name evidence="2" type="ORF">GCM10010470_50460</name>
</gene>
<accession>A0ABN3VJ21</accession>
<feature type="region of interest" description="Disordered" evidence="1">
    <location>
        <begin position="65"/>
        <end position="213"/>
    </location>
</feature>
<proteinExistence type="predicted"/>
<dbReference type="RefSeq" id="WP_344683742.1">
    <property type="nucleotide sequence ID" value="NZ_BAAAUX010000020.1"/>
</dbReference>
<evidence type="ECO:0000256" key="1">
    <source>
        <dbReference type="SAM" id="MobiDB-lite"/>
    </source>
</evidence>
<feature type="compositionally biased region" description="Acidic residues" evidence="1">
    <location>
        <begin position="83"/>
        <end position="95"/>
    </location>
</feature>
<protein>
    <recommendedName>
        <fullName evidence="4">Translation initiation factor IF-2</fullName>
    </recommendedName>
</protein>
<reference evidence="2 3" key="1">
    <citation type="journal article" date="2019" name="Int. J. Syst. Evol. Microbiol.">
        <title>The Global Catalogue of Microorganisms (GCM) 10K type strain sequencing project: providing services to taxonomists for standard genome sequencing and annotation.</title>
        <authorList>
            <consortium name="The Broad Institute Genomics Platform"/>
            <consortium name="The Broad Institute Genome Sequencing Center for Infectious Disease"/>
            <person name="Wu L."/>
            <person name="Ma J."/>
        </authorList>
    </citation>
    <scope>NUCLEOTIDE SEQUENCE [LARGE SCALE GENOMIC DNA]</scope>
    <source>
        <strain evidence="2 3">JCM 9383</strain>
    </source>
</reference>
<sequence length="213" mass="23293">MAETSEAVAAARRRFEEIRATALARTEANVQSALDADKRAAEANKDFTEKVQKIEKRVRERIAEREAAANPKRGAEEIKVGGEDDELETPQDDVAAEFNDLIENYPISKPADPAPAAPEPAPQPTAPAGYGRSAGWQSQPPVPAPAPAPEPQAPAPDSRWQVQAGRFGRRNQQQSQPPAAAPAPQPKPAARKEPPRRRAIEDDDDYENQDWLR</sequence>
<evidence type="ECO:0000313" key="2">
    <source>
        <dbReference type="EMBL" id="GAA2809122.1"/>
    </source>
</evidence>
<feature type="compositionally biased region" description="Acidic residues" evidence="1">
    <location>
        <begin position="201"/>
        <end position="213"/>
    </location>
</feature>
<name>A0ABN3VJ21_9PSEU</name>
<feature type="compositionally biased region" description="Basic and acidic residues" evidence="1">
    <location>
        <begin position="190"/>
        <end position="200"/>
    </location>
</feature>
<organism evidence="2 3">
    <name type="scientific">Saccharopolyspora taberi</name>
    <dbReference type="NCBI Taxonomy" id="60895"/>
    <lineage>
        <taxon>Bacteria</taxon>
        <taxon>Bacillati</taxon>
        <taxon>Actinomycetota</taxon>
        <taxon>Actinomycetes</taxon>
        <taxon>Pseudonocardiales</taxon>
        <taxon>Pseudonocardiaceae</taxon>
        <taxon>Saccharopolyspora</taxon>
    </lineage>
</organism>
<feature type="compositionally biased region" description="Pro residues" evidence="1">
    <location>
        <begin position="112"/>
        <end position="125"/>
    </location>
</feature>